<accession>A0A1M6E1X4</accession>
<feature type="signal peptide" evidence="1">
    <location>
        <begin position="1"/>
        <end position="24"/>
    </location>
</feature>
<proteinExistence type="predicted"/>
<dbReference type="InterPro" id="IPR046111">
    <property type="entry name" value="DUF6048"/>
</dbReference>
<evidence type="ECO:0008006" key="4">
    <source>
        <dbReference type="Google" id="ProtNLM"/>
    </source>
</evidence>
<protein>
    <recommendedName>
        <fullName evidence="4">Outer membrane protein beta-barrel domain-containing protein</fullName>
    </recommendedName>
</protein>
<dbReference type="STRING" id="579105.SAMN04488096_104303"/>
<evidence type="ECO:0000313" key="3">
    <source>
        <dbReference type="Proteomes" id="UP000184225"/>
    </source>
</evidence>
<evidence type="ECO:0000313" key="2">
    <source>
        <dbReference type="EMBL" id="SHI79370.1"/>
    </source>
</evidence>
<feature type="chain" id="PRO_5011957561" description="Outer membrane protein beta-barrel domain-containing protein" evidence="1">
    <location>
        <begin position="25"/>
        <end position="244"/>
    </location>
</feature>
<organism evidence="2 3">
    <name type="scientific">Mesonia phycicola</name>
    <dbReference type="NCBI Taxonomy" id="579105"/>
    <lineage>
        <taxon>Bacteria</taxon>
        <taxon>Pseudomonadati</taxon>
        <taxon>Bacteroidota</taxon>
        <taxon>Flavobacteriia</taxon>
        <taxon>Flavobacteriales</taxon>
        <taxon>Flavobacteriaceae</taxon>
        <taxon>Mesonia</taxon>
    </lineage>
</organism>
<reference evidence="2 3" key="1">
    <citation type="submission" date="2016-11" db="EMBL/GenBank/DDBJ databases">
        <authorList>
            <person name="Jaros S."/>
            <person name="Januszkiewicz K."/>
            <person name="Wedrychowicz H."/>
        </authorList>
    </citation>
    <scope>NUCLEOTIDE SEQUENCE [LARGE SCALE GENOMIC DNA]</scope>
    <source>
        <strain evidence="2 3">DSM 21425</strain>
    </source>
</reference>
<name>A0A1M6E1X4_9FLAO</name>
<dbReference type="Pfam" id="PF19515">
    <property type="entry name" value="DUF6048"/>
    <property type="match status" value="1"/>
</dbReference>
<dbReference type="Proteomes" id="UP000184225">
    <property type="component" value="Unassembled WGS sequence"/>
</dbReference>
<evidence type="ECO:0000256" key="1">
    <source>
        <dbReference type="SAM" id="SignalP"/>
    </source>
</evidence>
<dbReference type="OrthoDB" id="1199048at2"/>
<dbReference type="AlphaFoldDB" id="A0A1M6E1X4"/>
<gene>
    <name evidence="2" type="ORF">SAMN04488096_104303</name>
</gene>
<keyword evidence="3" id="KW-1185">Reference proteome</keyword>
<sequence length="244" mass="28341">MKKIHIYIFTISCLFVLANNNSYAQEDTKEIDTIIPYKDKFGIRIGADLAKTAKTFLENDYQAFEIMGDYRIYKNYYLAAEIGNEDYSYTEPFLEATTQGSYIKIGGNYNFYDNWLDMQNELYVGFRYGFATFNHTLEQYQVYTSDSYFEDDIRVINKEYNGLTKSWIEFQLGIKTEILNNLFLSAHVQLKTSFGDNSLNGFENLYIPGFHRTYQDTSIGVGFGYGVSYLIPISKKDRVQKVAN</sequence>
<dbReference type="EMBL" id="FQYY01000004">
    <property type="protein sequence ID" value="SHI79370.1"/>
    <property type="molecule type" value="Genomic_DNA"/>
</dbReference>
<dbReference type="RefSeq" id="WP_073150006.1">
    <property type="nucleotide sequence ID" value="NZ_FQYY01000004.1"/>
</dbReference>
<keyword evidence="1" id="KW-0732">Signal</keyword>